<evidence type="ECO:0000313" key="1">
    <source>
        <dbReference type="EMBL" id="MBX74113.1"/>
    </source>
</evidence>
<reference evidence="1" key="1">
    <citation type="submission" date="2018-02" db="EMBL/GenBank/DDBJ databases">
        <title>Rhizophora mucronata_Transcriptome.</title>
        <authorList>
            <person name="Meera S.P."/>
            <person name="Sreeshan A."/>
            <person name="Augustine A."/>
        </authorList>
    </citation>
    <scope>NUCLEOTIDE SEQUENCE</scope>
    <source>
        <tissue evidence="1">Leaf</tissue>
    </source>
</reference>
<name>A0A2P2R4D5_RHIMU</name>
<proteinExistence type="predicted"/>
<accession>A0A2P2R4D5</accession>
<dbReference type="EMBL" id="GGEC01093629">
    <property type="protein sequence ID" value="MBX74113.1"/>
    <property type="molecule type" value="Transcribed_RNA"/>
</dbReference>
<protein>
    <submittedName>
        <fullName evidence="1">Uncharacterized protein</fullName>
    </submittedName>
</protein>
<dbReference type="AlphaFoldDB" id="A0A2P2R4D5"/>
<organism evidence="1">
    <name type="scientific">Rhizophora mucronata</name>
    <name type="common">Asiatic mangrove</name>
    <dbReference type="NCBI Taxonomy" id="61149"/>
    <lineage>
        <taxon>Eukaryota</taxon>
        <taxon>Viridiplantae</taxon>
        <taxon>Streptophyta</taxon>
        <taxon>Embryophyta</taxon>
        <taxon>Tracheophyta</taxon>
        <taxon>Spermatophyta</taxon>
        <taxon>Magnoliopsida</taxon>
        <taxon>eudicotyledons</taxon>
        <taxon>Gunneridae</taxon>
        <taxon>Pentapetalae</taxon>
        <taxon>rosids</taxon>
        <taxon>fabids</taxon>
        <taxon>Malpighiales</taxon>
        <taxon>Rhizophoraceae</taxon>
        <taxon>Rhizophora</taxon>
    </lineage>
</organism>
<sequence length="54" mass="6228">MRLCKERCECIGYLLLNLLSCLKNSNTLLLNVANHRSTLKCDVQVNVIVNTWTY</sequence>